<evidence type="ECO:0000313" key="13">
    <source>
        <dbReference type="Proteomes" id="UP000824890"/>
    </source>
</evidence>
<gene>
    <name evidence="12" type="ORF">HID58_027940</name>
</gene>
<evidence type="ECO:0000256" key="8">
    <source>
        <dbReference type="SAM" id="MobiDB-lite"/>
    </source>
</evidence>
<evidence type="ECO:0000313" key="12">
    <source>
        <dbReference type="EMBL" id="KAH0920280.1"/>
    </source>
</evidence>
<dbReference type="SMART" id="SM00508">
    <property type="entry name" value="PostSET"/>
    <property type="match status" value="2"/>
</dbReference>
<feature type="compositionally biased region" description="Polar residues" evidence="8">
    <location>
        <begin position="266"/>
        <end position="276"/>
    </location>
</feature>
<evidence type="ECO:0000256" key="1">
    <source>
        <dbReference type="ARBA" id="ARBA00004123"/>
    </source>
</evidence>
<dbReference type="Gene3D" id="2.170.270.10">
    <property type="entry name" value="SET domain"/>
    <property type="match status" value="2"/>
</dbReference>
<name>A0ABQ8CT67_BRANA</name>
<keyword evidence="13" id="KW-1185">Reference proteome</keyword>
<evidence type="ECO:0000256" key="6">
    <source>
        <dbReference type="ARBA" id="ARBA00022691"/>
    </source>
</evidence>
<keyword evidence="7" id="KW-0539">Nucleus</keyword>
<evidence type="ECO:0000256" key="7">
    <source>
        <dbReference type="ARBA" id="ARBA00023242"/>
    </source>
</evidence>
<dbReference type="InterPro" id="IPR001214">
    <property type="entry name" value="SET_dom"/>
</dbReference>
<keyword evidence="4" id="KW-0489">Methyltransferase</keyword>
<feature type="domain" description="SET" evidence="9">
    <location>
        <begin position="84"/>
        <end position="206"/>
    </location>
</feature>
<organism evidence="12 13">
    <name type="scientific">Brassica napus</name>
    <name type="common">Rape</name>
    <dbReference type="NCBI Taxonomy" id="3708"/>
    <lineage>
        <taxon>Eukaryota</taxon>
        <taxon>Viridiplantae</taxon>
        <taxon>Streptophyta</taxon>
        <taxon>Embryophyta</taxon>
        <taxon>Tracheophyta</taxon>
        <taxon>Spermatophyta</taxon>
        <taxon>Magnoliopsida</taxon>
        <taxon>eudicotyledons</taxon>
        <taxon>Gunneridae</taxon>
        <taxon>Pentapetalae</taxon>
        <taxon>rosids</taxon>
        <taxon>malvids</taxon>
        <taxon>Brassicales</taxon>
        <taxon>Brassicaceae</taxon>
        <taxon>Brassiceae</taxon>
        <taxon>Brassica</taxon>
    </lineage>
</organism>
<dbReference type="PROSITE" id="PS51215">
    <property type="entry name" value="AWS"/>
    <property type="match status" value="1"/>
</dbReference>
<feature type="domain" description="AWS" evidence="11">
    <location>
        <begin position="36"/>
        <end position="87"/>
    </location>
</feature>
<dbReference type="Pfam" id="PF17907">
    <property type="entry name" value="AWS"/>
    <property type="match status" value="1"/>
</dbReference>
<dbReference type="Pfam" id="PF00856">
    <property type="entry name" value="SET"/>
    <property type="match status" value="2"/>
</dbReference>
<protein>
    <recommendedName>
        <fullName evidence="14">Histone-lysine N-methyltransferase ASHH1</fullName>
    </recommendedName>
</protein>
<feature type="region of interest" description="Disordered" evidence="8">
    <location>
        <begin position="259"/>
        <end position="280"/>
    </location>
</feature>
<feature type="region of interest" description="Disordered" evidence="8">
    <location>
        <begin position="316"/>
        <end position="336"/>
    </location>
</feature>
<evidence type="ECO:0000259" key="10">
    <source>
        <dbReference type="PROSITE" id="PS50868"/>
    </source>
</evidence>
<dbReference type="EMBL" id="JAGKQM010000007">
    <property type="protein sequence ID" value="KAH0920280.1"/>
    <property type="molecule type" value="Genomic_DNA"/>
</dbReference>
<feature type="domain" description="Post-SET" evidence="10">
    <location>
        <begin position="213"/>
        <end position="229"/>
    </location>
</feature>
<comment type="subcellular location">
    <subcellularLocation>
        <location evidence="2">Chromosome</location>
    </subcellularLocation>
    <subcellularLocation>
        <location evidence="1">Nucleus</location>
    </subcellularLocation>
</comment>
<evidence type="ECO:0000256" key="4">
    <source>
        <dbReference type="ARBA" id="ARBA00022603"/>
    </source>
</evidence>
<evidence type="ECO:0000256" key="3">
    <source>
        <dbReference type="ARBA" id="ARBA00022454"/>
    </source>
</evidence>
<dbReference type="SUPFAM" id="SSF82199">
    <property type="entry name" value="SET domain"/>
    <property type="match status" value="2"/>
</dbReference>
<dbReference type="CDD" id="cd10531">
    <property type="entry name" value="SET_SETD2-like"/>
    <property type="match status" value="1"/>
</dbReference>
<keyword evidence="3" id="KW-0158">Chromosome</keyword>
<evidence type="ECO:0008006" key="14">
    <source>
        <dbReference type="Google" id="ProtNLM"/>
    </source>
</evidence>
<accession>A0ABQ8CT67</accession>
<dbReference type="Proteomes" id="UP000824890">
    <property type="component" value="Unassembled WGS sequence"/>
</dbReference>
<evidence type="ECO:0000256" key="2">
    <source>
        <dbReference type="ARBA" id="ARBA00004286"/>
    </source>
</evidence>
<dbReference type="SMART" id="SM00570">
    <property type="entry name" value="AWS"/>
    <property type="match status" value="1"/>
</dbReference>
<dbReference type="PROSITE" id="PS50868">
    <property type="entry name" value="POST_SET"/>
    <property type="match status" value="2"/>
</dbReference>
<comment type="caution">
    <text evidence="12">The sequence shown here is derived from an EMBL/GenBank/DDBJ whole genome shotgun (WGS) entry which is preliminary data.</text>
</comment>
<feature type="domain" description="Post-SET" evidence="10">
    <location>
        <begin position="682"/>
        <end position="698"/>
    </location>
</feature>
<proteinExistence type="predicted"/>
<feature type="domain" description="SET" evidence="9">
    <location>
        <begin position="555"/>
        <end position="675"/>
    </location>
</feature>
<feature type="compositionally biased region" description="Polar residues" evidence="8">
    <location>
        <begin position="318"/>
        <end position="332"/>
    </location>
</feature>
<keyword evidence="5" id="KW-0808">Transferase</keyword>
<evidence type="ECO:0000259" key="11">
    <source>
        <dbReference type="PROSITE" id="PS51215"/>
    </source>
</evidence>
<dbReference type="SMART" id="SM00317">
    <property type="entry name" value="SET"/>
    <property type="match status" value="2"/>
</dbReference>
<dbReference type="InterPro" id="IPR046341">
    <property type="entry name" value="SET_dom_sf"/>
</dbReference>
<keyword evidence="6" id="KW-0949">S-adenosyl-L-methionine</keyword>
<dbReference type="InterPro" id="IPR003616">
    <property type="entry name" value="Post-SET_dom"/>
</dbReference>
<sequence length="774" mass="86957">MQFSCDPDQEGDEVPQYEHIYQNDFSYRKHKKQKEEDISICECKFDFGDPDSACGERCLNVITNTECTPGYCPCGVYCKNQKFQKCEYAKTKLIKSEGRGYGLVAVEDIKEGQFIIEYCGEVISWKEAKRRAQTYETHGVKDAYIISLNASEAIDATKKGSLARFINHSCKPNCETRKWNVLGEVRVGIFAKESISPRTELAYDYNFEWYGGTKVRCLCGAVSCSGFLGAKSRGFQEDTYVWEDGDDRYSVDKIPVYDSAEDELTSEPTSKNVESNTNEEKDIVKEESTGMIVEQSDSAPMEVDAVTETVKTEEDMKLTTSQDSSQKTSVISKSLPRKRGRPITKNVVKKHVDIANVVQLLATKEAQDEVLKCEEVKKEAGVRLTSLYDEIRPAIEEHERDSQDSVATSVAEKWIQASCYKLKAEFDLYSCVIKNIACTPIKPRDSTKIKAAEAGRRPITKNVVKKHVDIANVVQLLASKEAQDEVLNCEEVKKEAGVRLTSLYDEIRPAIEEHERDSQDSVATSVAEKWIQASCYKLKAEFDLYSCVIKNIACTPIKPRDSTKIKAAEAGTVAPLALTSPAFELVAVEDIKVNKEAKRRAQTYETHGVKDAYIISLNASEAIDATKKGSLARFINHSCKPNCETRKWNVLGEVRVGIFAKESISPRTELAYDYNFEWYGGTKVRCLCGAVSCSGFLGAKSRGFQEDTYVWEDGDDRYSVDKIPVYDSAEDELTSEPCKNVESNTNEEKDIVKEENKLQTCCVVRKVMIMIRLL</sequence>
<dbReference type="PROSITE" id="PS50280">
    <property type="entry name" value="SET"/>
    <property type="match status" value="2"/>
</dbReference>
<dbReference type="PANTHER" id="PTHR22884">
    <property type="entry name" value="SET DOMAIN PROTEINS"/>
    <property type="match status" value="1"/>
</dbReference>
<dbReference type="InterPro" id="IPR006560">
    <property type="entry name" value="AWS_dom"/>
</dbReference>
<reference evidence="12 13" key="1">
    <citation type="submission" date="2021-05" db="EMBL/GenBank/DDBJ databases">
        <title>Genome Assembly of Synthetic Allotetraploid Brassica napus Reveals Homoeologous Exchanges between Subgenomes.</title>
        <authorList>
            <person name="Davis J.T."/>
        </authorList>
    </citation>
    <scope>NUCLEOTIDE SEQUENCE [LARGE SCALE GENOMIC DNA]</scope>
    <source>
        <strain evidence="13">cv. Da-Ae</strain>
        <tissue evidence="12">Seedling</tissue>
    </source>
</reference>
<evidence type="ECO:0000259" key="9">
    <source>
        <dbReference type="PROSITE" id="PS50280"/>
    </source>
</evidence>
<evidence type="ECO:0000256" key="5">
    <source>
        <dbReference type="ARBA" id="ARBA00022679"/>
    </source>
</evidence>
<dbReference type="InterPro" id="IPR050777">
    <property type="entry name" value="SET2_Histone-Lys_MeTrsfase"/>
</dbReference>